<feature type="compositionally biased region" description="Low complexity" evidence="1">
    <location>
        <begin position="583"/>
        <end position="614"/>
    </location>
</feature>
<reference evidence="3" key="1">
    <citation type="submission" date="2021-01" db="EMBL/GenBank/DDBJ databases">
        <authorList>
            <person name="Corre E."/>
            <person name="Pelletier E."/>
            <person name="Niang G."/>
            <person name="Scheremetjew M."/>
            <person name="Finn R."/>
            <person name="Kale V."/>
            <person name="Holt S."/>
            <person name="Cochrane G."/>
            <person name="Meng A."/>
            <person name="Brown T."/>
            <person name="Cohen L."/>
        </authorList>
    </citation>
    <scope>NUCLEOTIDE SEQUENCE</scope>
    <source>
        <strain evidence="3">RCC2336</strain>
    </source>
</reference>
<evidence type="ECO:0000256" key="2">
    <source>
        <dbReference type="SAM" id="SignalP"/>
    </source>
</evidence>
<feature type="compositionally biased region" description="Pro residues" evidence="1">
    <location>
        <begin position="522"/>
        <end position="538"/>
    </location>
</feature>
<accession>A0A7S2YWK1</accession>
<gene>
    <name evidence="3" type="ORF">PPRO1316_LOCUS1307</name>
</gene>
<feature type="compositionally biased region" description="Polar residues" evidence="1">
    <location>
        <begin position="542"/>
        <end position="551"/>
    </location>
</feature>
<sequence>MMFCVFLLAMAMNAHANAFVLDIQTYVTTQNTQNNLHVRLVLERRPDTYDVPITLGPDKLAYDQNGKPWTLETPLLLTARADQPPRTQFLFQHVREYALAYERIEQVAECLSNAPEGGVECCSRADGVLKYTLTRNTSKVSVFNVMPGTRKLSFHVSVAQVGGSAARQAVVSLDKTVPLMEQLGAPGVGNETATVSLVVVNGTGHEHLTLDHLPSTPYYAVVRENSFVQPPFLVPTSEFGEYRRQVGTSNVSWHNCFDCTKPRGKCTSLKSSSSRDETFGEYDPNDQLYRYRDEDDLRIDIASAASSETAACRQFHMFDPVHMHHMLPSYESVYCETGGTIVLTTMLEIGTDVQMRLLSPARPVVTRIDLHMHHEESDDGSDVGNESPRLSLVVEVTNGGDLSGNFIVQGLPCCFAKGLDSNGTACSTSSDMIVGHAKLPSSDSSTIAMTRDLARSENDTVQYDVEYSFEHTPDEMRGIGMMICGVQVSVVKGEDASSELTPPDSSSIEMWAAMVFDAGVKEPPPPPPPPPSPPPQPPAISESVNASQSPLPTTTTTMTTTAAATAVTTSTIPTTTPAPVPPLSQTTSSTTQMVTTTTPTEGSSHASDCSSLSSGMPDCGTHGRRVECTCMCDDGWSTDYSQDLASFLWCTVPSHVSKLSTDREVPVNSTPGVHTDEPGRGKFDAFHSFWPPGRWLTTFVVVATIMMVCCIRRACLRSRASDPLETKGGVNSAPPEYEDVDDDEQILCSDDAILLDMNDVHIEHSAATAA</sequence>
<keyword evidence="2" id="KW-0732">Signal</keyword>
<dbReference type="EMBL" id="HBHV01001870">
    <property type="protein sequence ID" value="CAE0010036.1"/>
    <property type="molecule type" value="Transcribed_RNA"/>
</dbReference>
<name>A0A7S2YWK1_9CHLO</name>
<organism evidence="3">
    <name type="scientific">Pycnococcus provasolii</name>
    <dbReference type="NCBI Taxonomy" id="41880"/>
    <lineage>
        <taxon>Eukaryota</taxon>
        <taxon>Viridiplantae</taxon>
        <taxon>Chlorophyta</taxon>
        <taxon>Pseudoscourfieldiophyceae</taxon>
        <taxon>Pseudoscourfieldiales</taxon>
        <taxon>Pycnococcaceae</taxon>
        <taxon>Pycnococcus</taxon>
    </lineage>
</organism>
<evidence type="ECO:0000256" key="1">
    <source>
        <dbReference type="SAM" id="MobiDB-lite"/>
    </source>
</evidence>
<proteinExistence type="predicted"/>
<dbReference type="AlphaFoldDB" id="A0A7S2YWK1"/>
<protein>
    <submittedName>
        <fullName evidence="3">Uncharacterized protein</fullName>
    </submittedName>
</protein>
<feature type="region of interest" description="Disordered" evidence="1">
    <location>
        <begin position="518"/>
        <end position="617"/>
    </location>
</feature>
<feature type="signal peptide" evidence="2">
    <location>
        <begin position="1"/>
        <end position="16"/>
    </location>
</feature>
<evidence type="ECO:0000313" key="3">
    <source>
        <dbReference type="EMBL" id="CAE0010036.1"/>
    </source>
</evidence>
<feature type="compositionally biased region" description="Low complexity" evidence="1">
    <location>
        <begin position="552"/>
        <end position="575"/>
    </location>
</feature>
<feature type="chain" id="PRO_5030843752" evidence="2">
    <location>
        <begin position="17"/>
        <end position="770"/>
    </location>
</feature>